<evidence type="ECO:0000313" key="4">
    <source>
        <dbReference type="Proteomes" id="UP000245474"/>
    </source>
</evidence>
<evidence type="ECO:0000259" key="1">
    <source>
        <dbReference type="Pfam" id="PF06527"/>
    </source>
</evidence>
<dbReference type="Proteomes" id="UP000245474">
    <property type="component" value="Unassembled WGS sequence"/>
</dbReference>
<feature type="domain" description="TniQ" evidence="1">
    <location>
        <begin position="10"/>
        <end position="159"/>
    </location>
</feature>
<dbReference type="InterPro" id="IPR032750">
    <property type="entry name" value="TnsD_C"/>
</dbReference>
<keyword evidence="4" id="KW-1185">Reference proteome</keyword>
<accession>A0A2U2N2S9</accession>
<reference evidence="3 4" key="1">
    <citation type="submission" date="2018-05" db="EMBL/GenBank/DDBJ databases">
        <title>Spiribacter halobius sp. nov., a moderately halophilic bacterium isolated from marine solar saltern.</title>
        <authorList>
            <person name="Zheng W.-S."/>
            <person name="Lu D.-C."/>
            <person name="Du Z.-J."/>
        </authorList>
    </citation>
    <scope>NUCLEOTIDE SEQUENCE [LARGE SCALE GENOMIC DNA]</scope>
    <source>
        <strain evidence="3 4">E85</strain>
    </source>
</reference>
<feature type="domain" description="Transposon Tn7 transposition protein TnsD C-terminal" evidence="2">
    <location>
        <begin position="203"/>
        <end position="553"/>
    </location>
</feature>
<name>A0A2U2N2S9_9GAMM</name>
<dbReference type="Pfam" id="PF06527">
    <property type="entry name" value="TniQ"/>
    <property type="match status" value="1"/>
</dbReference>
<gene>
    <name evidence="3" type="ORF">DEM34_08595</name>
</gene>
<sequence length="623" mass="68903">MTKPRHPGLPLIPAPLPDETLYSFVTRIHLVSGNRHPDETLEALAGRRAWAPRSVFPSRLAHLASATGIHAEAIRECLTFFPLLRPFISTQRARLIAEGMDGGNGRALAMASGHLRGGFRWPSRPRLCRRCVEQDMERFGLAYWHRAHQMPVVLACPEHPEQRLSTAELRDVRRARRVDLRLPDECIADAERDLLPRGLRPGIARLAADLLLAALPSIGSERLTVLYRERLAELGFLTASGRLRQSAIHESLRGHLAPLRAGLLAPALAIQPNSHSDWPAKTLRAPRGDINALKHVLLIEWLFGDLATFRAALHEAPARTHREEKASCTNEGPSDETIAALLHEKDATLRSVAANLGCSVTSLAVKARALGLEPGRRPKRVTDAVEQRIVAALLTGQRVQDVAVQNGVSEVTVRRVIRAQPRLRARLEARRLGRERARRRAQARRFRKRHPEATIGGFQSAEPATYSWFQRHDPEWLRGLFPRAGRHAGGNPAVDWPSRDRALADAIAHEGQAMLGAPGRPRHLSCAALLRAVDAQVTFDKHRARLPMTEAALQQWTESRNAYQLRRIVWAAGSLRATCGEAPAWRIRRLAGLNASTAADVEIRVRELSDAPSIQPPGAGCPG</sequence>
<comment type="caution">
    <text evidence="3">The sequence shown here is derived from an EMBL/GenBank/DDBJ whole genome shotgun (WGS) entry which is preliminary data.</text>
</comment>
<proteinExistence type="predicted"/>
<dbReference type="Pfam" id="PF15978">
    <property type="entry name" value="TnsD"/>
    <property type="match status" value="1"/>
</dbReference>
<organism evidence="3 4">
    <name type="scientific">Sediminicurvatus halobius</name>
    <dbReference type="NCBI Taxonomy" id="2182432"/>
    <lineage>
        <taxon>Bacteria</taxon>
        <taxon>Pseudomonadati</taxon>
        <taxon>Pseudomonadota</taxon>
        <taxon>Gammaproteobacteria</taxon>
        <taxon>Chromatiales</taxon>
        <taxon>Ectothiorhodospiraceae</taxon>
        <taxon>Sediminicurvatus</taxon>
    </lineage>
</organism>
<dbReference type="OrthoDB" id="470139at2"/>
<protein>
    <submittedName>
        <fullName evidence="3">Uncharacterized protein</fullName>
    </submittedName>
</protein>
<evidence type="ECO:0000259" key="2">
    <source>
        <dbReference type="Pfam" id="PF15978"/>
    </source>
</evidence>
<dbReference type="AlphaFoldDB" id="A0A2U2N2S9"/>
<dbReference type="RefSeq" id="WP_109678252.1">
    <property type="nucleotide sequence ID" value="NZ_CP086615.1"/>
</dbReference>
<evidence type="ECO:0000313" key="3">
    <source>
        <dbReference type="EMBL" id="PWG63357.1"/>
    </source>
</evidence>
<dbReference type="InterPro" id="IPR009492">
    <property type="entry name" value="TniQ"/>
</dbReference>
<dbReference type="EMBL" id="QFFI01000011">
    <property type="protein sequence ID" value="PWG63357.1"/>
    <property type="molecule type" value="Genomic_DNA"/>
</dbReference>